<dbReference type="CDD" id="cd06464">
    <property type="entry name" value="ACD_sHsps-like"/>
    <property type="match status" value="1"/>
</dbReference>
<proteinExistence type="inferred from homology"/>
<dbReference type="RefSeq" id="WP_132016457.1">
    <property type="nucleotide sequence ID" value="NZ_SLUN01000037.1"/>
</dbReference>
<evidence type="ECO:0000256" key="1">
    <source>
        <dbReference type="PROSITE-ProRule" id="PRU00285"/>
    </source>
</evidence>
<dbReference type="Gene3D" id="2.60.40.790">
    <property type="match status" value="1"/>
</dbReference>
<dbReference type="InterPro" id="IPR002068">
    <property type="entry name" value="A-crystallin/Hsp20_dom"/>
</dbReference>
<dbReference type="InterPro" id="IPR008978">
    <property type="entry name" value="HSP20-like_chaperone"/>
</dbReference>
<dbReference type="PROSITE" id="PS01031">
    <property type="entry name" value="SHSP"/>
    <property type="match status" value="1"/>
</dbReference>
<organism evidence="4 5">
    <name type="scientific">Hydrogenispora ethanolica</name>
    <dbReference type="NCBI Taxonomy" id="1082276"/>
    <lineage>
        <taxon>Bacteria</taxon>
        <taxon>Bacillati</taxon>
        <taxon>Bacillota</taxon>
        <taxon>Hydrogenispora</taxon>
    </lineage>
</organism>
<evidence type="ECO:0000313" key="5">
    <source>
        <dbReference type="Proteomes" id="UP000295008"/>
    </source>
</evidence>
<dbReference type="Proteomes" id="UP000295008">
    <property type="component" value="Unassembled WGS sequence"/>
</dbReference>
<evidence type="ECO:0000313" key="4">
    <source>
        <dbReference type="EMBL" id="TCL59802.1"/>
    </source>
</evidence>
<reference evidence="4 5" key="1">
    <citation type="submission" date="2019-03" db="EMBL/GenBank/DDBJ databases">
        <title>Genomic Encyclopedia of Type Strains, Phase IV (KMG-IV): sequencing the most valuable type-strain genomes for metagenomic binning, comparative biology and taxonomic classification.</title>
        <authorList>
            <person name="Goeker M."/>
        </authorList>
    </citation>
    <scope>NUCLEOTIDE SEQUENCE [LARGE SCALE GENOMIC DNA]</scope>
    <source>
        <strain evidence="4 5">LX-B</strain>
    </source>
</reference>
<comment type="caution">
    <text evidence="4">The sequence shown here is derived from an EMBL/GenBank/DDBJ whole genome shotgun (WGS) entry which is preliminary data.</text>
</comment>
<accession>A0A4R1R3B8</accession>
<feature type="domain" description="SHSP" evidence="3">
    <location>
        <begin position="30"/>
        <end position="133"/>
    </location>
</feature>
<comment type="similarity">
    <text evidence="1 2">Belongs to the small heat shock protein (HSP20) family.</text>
</comment>
<dbReference type="AlphaFoldDB" id="A0A4R1R3B8"/>
<sequence>MEYKDWFTRHHDIWNSHALHSFTPRFFNDLLQRDVAPFIDLHENEREVVLIVDIPGVRREDLELSVSPWQVILQSRINAFENRPSEGFYQAVQLPAPVVADQAALRYHDGFLEVRLPKVHSEAGRRAGRRDSADPLH</sequence>
<protein>
    <submittedName>
        <fullName evidence="4">HSP20 family protein</fullName>
    </submittedName>
</protein>
<evidence type="ECO:0000256" key="2">
    <source>
        <dbReference type="RuleBase" id="RU003616"/>
    </source>
</evidence>
<keyword evidence="5" id="KW-1185">Reference proteome</keyword>
<evidence type="ECO:0000259" key="3">
    <source>
        <dbReference type="PROSITE" id="PS01031"/>
    </source>
</evidence>
<gene>
    <name evidence="4" type="ORF">EDC14_103739</name>
</gene>
<dbReference type="SUPFAM" id="SSF49764">
    <property type="entry name" value="HSP20-like chaperones"/>
    <property type="match status" value="1"/>
</dbReference>
<dbReference type="OrthoDB" id="9811615at2"/>
<name>A0A4R1R3B8_HYDET</name>
<dbReference type="EMBL" id="SLUN01000037">
    <property type="protein sequence ID" value="TCL59802.1"/>
    <property type="molecule type" value="Genomic_DNA"/>
</dbReference>
<dbReference type="Pfam" id="PF00011">
    <property type="entry name" value="HSP20"/>
    <property type="match status" value="1"/>
</dbReference>